<dbReference type="InterPro" id="IPR001759">
    <property type="entry name" value="PTX_dom"/>
</dbReference>
<evidence type="ECO:0000313" key="8">
    <source>
        <dbReference type="Proteomes" id="UP000515163"/>
    </source>
</evidence>
<comment type="caution">
    <text evidence="6">Lacks conserved residue(s) required for the propagation of feature annotation.</text>
</comment>
<evidence type="ECO:0000256" key="1">
    <source>
        <dbReference type="ARBA" id="ARBA00001913"/>
    </source>
</evidence>
<dbReference type="Gene3D" id="2.60.120.200">
    <property type="match status" value="1"/>
</dbReference>
<keyword evidence="8" id="KW-1185">Reference proteome</keyword>
<evidence type="ECO:0000313" key="9">
    <source>
        <dbReference type="RefSeq" id="XP_031563751.1"/>
    </source>
</evidence>
<evidence type="ECO:0000256" key="4">
    <source>
        <dbReference type="ARBA" id="ARBA00023157"/>
    </source>
</evidence>
<name>A0A6P8I947_ACTTE</name>
<dbReference type="PRINTS" id="PR00895">
    <property type="entry name" value="PENTAXIN"/>
</dbReference>
<dbReference type="RefSeq" id="XP_031563751.1">
    <property type="nucleotide sequence ID" value="XM_031707891.1"/>
</dbReference>
<dbReference type="InterPro" id="IPR013320">
    <property type="entry name" value="ConA-like_dom_sf"/>
</dbReference>
<dbReference type="InterPro" id="IPR051360">
    <property type="entry name" value="Neuronal_Pentraxin_Related"/>
</dbReference>
<organism evidence="8 9">
    <name type="scientific">Actinia tenebrosa</name>
    <name type="common">Australian red waratah sea anemone</name>
    <dbReference type="NCBI Taxonomy" id="6105"/>
    <lineage>
        <taxon>Eukaryota</taxon>
        <taxon>Metazoa</taxon>
        <taxon>Cnidaria</taxon>
        <taxon>Anthozoa</taxon>
        <taxon>Hexacorallia</taxon>
        <taxon>Actiniaria</taxon>
        <taxon>Actiniidae</taxon>
        <taxon>Actinia</taxon>
    </lineage>
</organism>
<gene>
    <name evidence="9" type="primary">LOC116299260</name>
</gene>
<dbReference type="OrthoDB" id="5949213at2759"/>
<dbReference type="SMART" id="SM00159">
    <property type="entry name" value="PTX"/>
    <property type="match status" value="1"/>
</dbReference>
<dbReference type="Pfam" id="PF00354">
    <property type="entry name" value="Pentaxin"/>
    <property type="match status" value="1"/>
</dbReference>
<keyword evidence="4" id="KW-1015">Disulfide bond</keyword>
<dbReference type="FunCoup" id="A0A6P8I947">
    <property type="interactions" value="96"/>
</dbReference>
<dbReference type="InParanoid" id="A0A6P8I947"/>
<evidence type="ECO:0000259" key="7">
    <source>
        <dbReference type="PROSITE" id="PS51828"/>
    </source>
</evidence>
<evidence type="ECO:0000256" key="2">
    <source>
        <dbReference type="ARBA" id="ARBA00022723"/>
    </source>
</evidence>
<sequence length="324" mass="36933">MRNPRRVTSSLILVVTVSVLPMIDSLFFISESMTQDRMLQGHVFESHSGITSQFDCYRKCNASGNCYSMNYHPTTGLCELSCNCHLVVPNDFVYSLHTKYFMIRQCQVLQCSFETATFLHFPRRSVEDKIIFVEPFFSLTTFTISMWIQPDMEGSTFHAVLSYATTAIDNELNVYIKNPMINVAINNVALKSNGRKNLIGRWHHVCVTWKNDDGKIAVYLDCEKINDGTLKRGHVITKGALILGQEQDGYMERFDKDQTYKGNLTSLNIWDRVFTADEIKELSASYHTLQGNVVKWSDLKQRTHGEIQALCDPICPPFGVVSHT</sequence>
<comment type="cofactor">
    <cofactor evidence="1">
        <name>Ca(2+)</name>
        <dbReference type="ChEBI" id="CHEBI:29108"/>
    </cofactor>
</comment>
<dbReference type="PANTHER" id="PTHR19277:SF125">
    <property type="entry name" value="B6"/>
    <property type="match status" value="1"/>
</dbReference>
<evidence type="ECO:0000256" key="3">
    <source>
        <dbReference type="ARBA" id="ARBA00022837"/>
    </source>
</evidence>
<dbReference type="PROSITE" id="PS51828">
    <property type="entry name" value="PTX_2"/>
    <property type="match status" value="1"/>
</dbReference>
<dbReference type="KEGG" id="aten:116299260"/>
<dbReference type="Pfam" id="PF00024">
    <property type="entry name" value="PAN_1"/>
    <property type="match status" value="1"/>
</dbReference>
<dbReference type="AlphaFoldDB" id="A0A6P8I947"/>
<proteinExistence type="predicted"/>
<dbReference type="PANTHER" id="PTHR19277">
    <property type="entry name" value="PENTRAXIN"/>
    <property type="match status" value="1"/>
</dbReference>
<evidence type="ECO:0000256" key="6">
    <source>
        <dbReference type="PROSITE-ProRule" id="PRU01172"/>
    </source>
</evidence>
<keyword evidence="2" id="KW-0479">Metal-binding</keyword>
<dbReference type="Proteomes" id="UP000515163">
    <property type="component" value="Unplaced"/>
</dbReference>
<keyword evidence="3" id="KW-0106">Calcium</keyword>
<dbReference type="SUPFAM" id="SSF49899">
    <property type="entry name" value="Concanavalin A-like lectins/glucanases"/>
    <property type="match status" value="1"/>
</dbReference>
<dbReference type="GeneID" id="116299260"/>
<evidence type="ECO:0000256" key="5">
    <source>
        <dbReference type="ARBA" id="ARBA00023180"/>
    </source>
</evidence>
<keyword evidence="5" id="KW-0325">Glycoprotein</keyword>
<accession>A0A6P8I947</accession>
<dbReference type="GO" id="GO:0046872">
    <property type="term" value="F:metal ion binding"/>
    <property type="evidence" value="ECO:0007669"/>
    <property type="project" value="UniProtKB-KW"/>
</dbReference>
<protein>
    <submittedName>
        <fullName evidence="9">C-reactive protein 1.1-like</fullName>
    </submittedName>
</protein>
<dbReference type="InterPro" id="IPR003609">
    <property type="entry name" value="Pan_app"/>
</dbReference>
<feature type="domain" description="Pentraxin (PTX)" evidence="7">
    <location>
        <begin position="115"/>
        <end position="315"/>
    </location>
</feature>
<reference evidence="9" key="1">
    <citation type="submission" date="2025-08" db="UniProtKB">
        <authorList>
            <consortium name="RefSeq"/>
        </authorList>
    </citation>
    <scope>IDENTIFICATION</scope>
    <source>
        <tissue evidence="9">Tentacle</tissue>
    </source>
</reference>